<sequence length="139" mass="15554">MNHLEGVRLSLDRAGVILDEARNLQNRGVWNLVVRRCQEAVELALKGALQWAGLEVPRVHDVGAVLRQHPDRFPPDFKAWIPKLASISRALRAEREISFYGDEESGLPPEMLYDADDAAEALTRATFALEKCRGLLTPP</sequence>
<proteinExistence type="predicted"/>
<dbReference type="Pfam" id="PF05168">
    <property type="entry name" value="HEPN"/>
    <property type="match status" value="1"/>
</dbReference>
<dbReference type="Proteomes" id="UP000178606">
    <property type="component" value="Unassembled WGS sequence"/>
</dbReference>
<evidence type="ECO:0000313" key="3">
    <source>
        <dbReference type="Proteomes" id="UP000178606"/>
    </source>
</evidence>
<reference evidence="2 3" key="1">
    <citation type="journal article" date="2016" name="Nat. Commun.">
        <title>Thousands of microbial genomes shed light on interconnected biogeochemical processes in an aquifer system.</title>
        <authorList>
            <person name="Anantharaman K."/>
            <person name="Brown C.T."/>
            <person name="Hug L.A."/>
            <person name="Sharon I."/>
            <person name="Castelle C.J."/>
            <person name="Probst A.J."/>
            <person name="Thomas B.C."/>
            <person name="Singh A."/>
            <person name="Wilkins M.J."/>
            <person name="Karaoz U."/>
            <person name="Brodie E.L."/>
            <person name="Williams K.H."/>
            <person name="Hubbard S.S."/>
            <person name="Banfield J.F."/>
        </authorList>
    </citation>
    <scope>NUCLEOTIDE SEQUENCE [LARGE SCALE GENOMIC DNA]</scope>
    <source>
        <strain evidence="3">RIFCSPLOWO2_12_FULL_64_10</strain>
    </source>
</reference>
<protein>
    <recommendedName>
        <fullName evidence="1">HEPN domain-containing protein</fullName>
    </recommendedName>
</protein>
<accession>A0A1F6D3K5</accession>
<dbReference type="Gene3D" id="1.20.120.330">
    <property type="entry name" value="Nucleotidyltransferases domain 2"/>
    <property type="match status" value="1"/>
</dbReference>
<organism evidence="2 3">
    <name type="scientific">Handelsmanbacteria sp. (strain RIFCSPLOWO2_12_FULL_64_10)</name>
    <dbReference type="NCBI Taxonomy" id="1817868"/>
    <lineage>
        <taxon>Bacteria</taxon>
        <taxon>Candidatus Handelsmaniibacteriota</taxon>
    </lineage>
</organism>
<dbReference type="SUPFAM" id="SSF81593">
    <property type="entry name" value="Nucleotidyltransferase substrate binding subunit/domain"/>
    <property type="match status" value="1"/>
</dbReference>
<dbReference type="PROSITE" id="PS50910">
    <property type="entry name" value="HEPN"/>
    <property type="match status" value="1"/>
</dbReference>
<dbReference type="EMBL" id="MFKF01000068">
    <property type="protein sequence ID" value="OGG55602.1"/>
    <property type="molecule type" value="Genomic_DNA"/>
</dbReference>
<dbReference type="AlphaFoldDB" id="A0A1F6D3K5"/>
<evidence type="ECO:0000313" key="2">
    <source>
        <dbReference type="EMBL" id="OGG55602.1"/>
    </source>
</evidence>
<evidence type="ECO:0000259" key="1">
    <source>
        <dbReference type="PROSITE" id="PS50910"/>
    </source>
</evidence>
<dbReference type="InterPro" id="IPR007842">
    <property type="entry name" value="HEPN_dom"/>
</dbReference>
<comment type="caution">
    <text evidence="2">The sequence shown here is derived from an EMBL/GenBank/DDBJ whole genome shotgun (WGS) entry which is preliminary data.</text>
</comment>
<feature type="domain" description="HEPN" evidence="1">
    <location>
        <begin position="11"/>
        <end position="128"/>
    </location>
</feature>
<gene>
    <name evidence="2" type="ORF">A3F84_29315</name>
</gene>
<name>A0A1F6D3K5_HANXR</name>